<dbReference type="PANTHER" id="PTHR11851:SF225">
    <property type="entry name" value="NON-PEPTIDASE HOMOLOG YMXG"/>
    <property type="match status" value="1"/>
</dbReference>
<dbReference type="Gene3D" id="3.30.830.10">
    <property type="entry name" value="Metalloenzyme, LuxS/M16 peptidase-like"/>
    <property type="match status" value="2"/>
</dbReference>
<dbReference type="RefSeq" id="WP_349243001.1">
    <property type="nucleotide sequence ID" value="NZ_JASCXX010000001.1"/>
</dbReference>
<dbReference type="Pfam" id="PF05193">
    <property type="entry name" value="Peptidase_M16_C"/>
    <property type="match status" value="1"/>
</dbReference>
<dbReference type="InterPro" id="IPR011765">
    <property type="entry name" value="Pept_M16_N"/>
</dbReference>
<evidence type="ECO:0000256" key="1">
    <source>
        <dbReference type="SAM" id="SignalP"/>
    </source>
</evidence>
<proteinExistence type="predicted"/>
<accession>A0AAW6TPF0</accession>
<evidence type="ECO:0000259" key="3">
    <source>
        <dbReference type="Pfam" id="PF05193"/>
    </source>
</evidence>
<gene>
    <name evidence="4" type="ORF">QJ522_00935</name>
</gene>
<dbReference type="EMBL" id="JASCXX010000001">
    <property type="protein sequence ID" value="MDI6447591.1"/>
    <property type="molecule type" value="Genomic_DNA"/>
</dbReference>
<dbReference type="AlphaFoldDB" id="A0AAW6TPF0"/>
<keyword evidence="5" id="KW-1185">Reference proteome</keyword>
<feature type="domain" description="Peptidase M16 C-terminal" evidence="3">
    <location>
        <begin position="213"/>
        <end position="391"/>
    </location>
</feature>
<reference evidence="4" key="1">
    <citation type="submission" date="2023-05" db="EMBL/GenBank/DDBJ databases">
        <title>Anaerotaeda fermentans gen. nov., sp. nov., a novel anaerobic planctomycete of the new family within the order Sedimentisphaerales isolated from Taman Peninsula, Russia.</title>
        <authorList>
            <person name="Khomyakova M.A."/>
            <person name="Merkel A.Y."/>
            <person name="Slobodkin A.I."/>
        </authorList>
    </citation>
    <scope>NUCLEOTIDE SEQUENCE</scope>
    <source>
        <strain evidence="4">M17dextr</strain>
    </source>
</reference>
<name>A0AAW6TPF0_9BACT</name>
<evidence type="ECO:0000313" key="5">
    <source>
        <dbReference type="Proteomes" id="UP001431776"/>
    </source>
</evidence>
<dbReference type="InterPro" id="IPR050361">
    <property type="entry name" value="MPP/UQCRC_Complex"/>
</dbReference>
<evidence type="ECO:0000313" key="4">
    <source>
        <dbReference type="EMBL" id="MDI6447591.1"/>
    </source>
</evidence>
<feature type="chain" id="PRO_5043543595" evidence="1">
    <location>
        <begin position="29"/>
        <end position="484"/>
    </location>
</feature>
<dbReference type="InterPro" id="IPR007863">
    <property type="entry name" value="Peptidase_M16_C"/>
</dbReference>
<organism evidence="4 5">
    <name type="scientific">Anaerobaca lacustris</name>
    <dbReference type="NCBI Taxonomy" id="3044600"/>
    <lineage>
        <taxon>Bacteria</taxon>
        <taxon>Pseudomonadati</taxon>
        <taxon>Planctomycetota</taxon>
        <taxon>Phycisphaerae</taxon>
        <taxon>Sedimentisphaerales</taxon>
        <taxon>Anaerobacaceae</taxon>
        <taxon>Anaerobaca</taxon>
    </lineage>
</organism>
<feature type="signal peptide" evidence="1">
    <location>
        <begin position="1"/>
        <end position="28"/>
    </location>
</feature>
<dbReference type="PANTHER" id="PTHR11851">
    <property type="entry name" value="METALLOPROTEASE"/>
    <property type="match status" value="1"/>
</dbReference>
<protein>
    <submittedName>
        <fullName evidence="4">Pitrilysin family protein</fullName>
    </submittedName>
</protein>
<dbReference type="Proteomes" id="UP001431776">
    <property type="component" value="Unassembled WGS sequence"/>
</dbReference>
<comment type="caution">
    <text evidence="4">The sequence shown here is derived from an EMBL/GenBank/DDBJ whole genome shotgun (WGS) entry which is preliminary data.</text>
</comment>
<evidence type="ECO:0000259" key="2">
    <source>
        <dbReference type="Pfam" id="PF00675"/>
    </source>
</evidence>
<dbReference type="InterPro" id="IPR011249">
    <property type="entry name" value="Metalloenz_LuxS/M16"/>
</dbReference>
<dbReference type="Pfam" id="PF00675">
    <property type="entry name" value="Peptidase_M16"/>
    <property type="match status" value="1"/>
</dbReference>
<feature type="domain" description="Peptidase M16 N-terminal" evidence="2">
    <location>
        <begin position="78"/>
        <end position="187"/>
    </location>
</feature>
<dbReference type="GO" id="GO:0046872">
    <property type="term" value="F:metal ion binding"/>
    <property type="evidence" value="ECO:0007669"/>
    <property type="project" value="InterPro"/>
</dbReference>
<dbReference type="SUPFAM" id="SSF63411">
    <property type="entry name" value="LuxS/MPP-like metallohydrolase"/>
    <property type="match status" value="2"/>
</dbReference>
<keyword evidence="1" id="KW-0732">Signal</keyword>
<sequence>MRCKRTRRLSPVLCAVAVLFLAVSPVAAQRIPDHTQLKYPNLRDVAVPEVQRVTLSNGMRLFLLEDRELPLISLSGRIRVGSIYEPAEKVGLADITGEVMRTGGTMSKTGDELDDELEQIAASVETGIGQDSGYASVSVLEEDIDRGLAILADVLMHPAFRQDKIELAKMQHRSAIARRNDSPRSVASREFNKLIHGPDSAYARHTEYATIDNISRDDLVAFHKRFFGPNNMMLAVWGDFDTQEMIARIEKAFDGWEKIDLDLPAKPEVDYAWRSSVNLVSRDDLNQSNIYLGHLGGRMSDPDYPALTLMNHILGGGFTGRLFKNVRSRQGLAYSVFGTFSAQYDRPGVFSLGCQTKSESTVHAIEAIVEEVRRIVAEPVTDEELELAKDSYLNSFIFHFDSTDKIVRRLMTYEYYGYPPDFLQTTKERIEKVTKADILRAARARLRPDALQILVVGRPEDFDRPLATLGEVRSIDVTIPPPVR</sequence>